<dbReference type="EMBL" id="QRTF01000021">
    <property type="protein sequence ID" value="RGQ48179.1"/>
    <property type="molecule type" value="Genomic_DNA"/>
</dbReference>
<feature type="transmembrane region" description="Helical" evidence="1">
    <location>
        <begin position="46"/>
        <end position="65"/>
    </location>
</feature>
<feature type="transmembrane region" description="Helical" evidence="1">
    <location>
        <begin position="91"/>
        <end position="109"/>
    </location>
</feature>
<evidence type="ECO:0000313" key="3">
    <source>
        <dbReference type="Proteomes" id="UP000283738"/>
    </source>
</evidence>
<feature type="transmembrane region" description="Helical" evidence="1">
    <location>
        <begin position="121"/>
        <end position="139"/>
    </location>
</feature>
<evidence type="ECO:0000313" key="2">
    <source>
        <dbReference type="EMBL" id="RGQ48179.1"/>
    </source>
</evidence>
<organism evidence="2 3">
    <name type="scientific">Roseburia inulinivorans</name>
    <dbReference type="NCBI Taxonomy" id="360807"/>
    <lineage>
        <taxon>Bacteria</taxon>
        <taxon>Bacillati</taxon>
        <taxon>Bacillota</taxon>
        <taxon>Clostridia</taxon>
        <taxon>Lachnospirales</taxon>
        <taxon>Lachnospiraceae</taxon>
        <taxon>Roseburia</taxon>
    </lineage>
</organism>
<keyword evidence="1" id="KW-0472">Membrane</keyword>
<protein>
    <submittedName>
        <fullName evidence="2">Uncharacterized protein</fullName>
    </submittedName>
</protein>
<keyword evidence="1" id="KW-0812">Transmembrane</keyword>
<proteinExistence type="predicted"/>
<dbReference type="AlphaFoldDB" id="A0A3R5YW89"/>
<sequence length="177" mass="20688">MIKLKYYIERCYPYGTAFIITMMLFCNKICFVDSEHLSTALDACNTVVALIVGFLGAILPVVLGMKNESKMVSYLFECDENKLFLKYIKETLLIGVVDLFVTICLYFVSDIKNRDLAAYGFYIWSFMGISFLLLTYRSLKNMLDIIFMSDNQMINDRYYKSQEQKEEEKQIEEKFGE</sequence>
<evidence type="ECO:0000256" key="1">
    <source>
        <dbReference type="SAM" id="Phobius"/>
    </source>
</evidence>
<name>A0A3R5YW89_9FIRM</name>
<reference evidence="2 3" key="1">
    <citation type="submission" date="2018-08" db="EMBL/GenBank/DDBJ databases">
        <title>A genome reference for cultivated species of the human gut microbiota.</title>
        <authorList>
            <person name="Zou Y."/>
            <person name="Xue W."/>
            <person name="Luo G."/>
        </authorList>
    </citation>
    <scope>NUCLEOTIDE SEQUENCE [LARGE SCALE GENOMIC DNA]</scope>
    <source>
        <strain evidence="2 3">AF28-15</strain>
    </source>
</reference>
<dbReference type="RefSeq" id="WP_118110592.1">
    <property type="nucleotide sequence ID" value="NZ_QRTF01000021.1"/>
</dbReference>
<gene>
    <name evidence="2" type="ORF">DWY96_10320</name>
</gene>
<keyword evidence="1" id="KW-1133">Transmembrane helix</keyword>
<accession>A0A3R5YW89</accession>
<dbReference type="Proteomes" id="UP000283738">
    <property type="component" value="Unassembled WGS sequence"/>
</dbReference>
<feature type="transmembrane region" description="Helical" evidence="1">
    <location>
        <begin position="12"/>
        <end position="34"/>
    </location>
</feature>
<comment type="caution">
    <text evidence="2">The sequence shown here is derived from an EMBL/GenBank/DDBJ whole genome shotgun (WGS) entry which is preliminary data.</text>
</comment>